<dbReference type="EMBL" id="CP060436">
    <property type="protein sequence ID" value="QPM92240.1"/>
    <property type="molecule type" value="Genomic_DNA"/>
</dbReference>
<keyword evidence="3" id="KW-1185">Reference proteome</keyword>
<dbReference type="Proteomes" id="UP000283786">
    <property type="component" value="Chromosome"/>
</dbReference>
<dbReference type="AlphaFoldDB" id="A0A418SJX1"/>
<sequence>MARILVMEDDEDQADCLAECLVRMGHKVDIALTSDKAIGAVDTGAFDLVVADIFIRERDVMVGNGGLRLIRHIREGGRGAPATCRDVPVIAMSGVLGGPTDGHFLALAGQAGADLELQKPILPARLSEAIESLLLPRETT</sequence>
<proteinExistence type="predicted"/>
<gene>
    <name evidence="2" type="ORF">PSAL_035040</name>
</gene>
<dbReference type="InterPro" id="IPR050595">
    <property type="entry name" value="Bact_response_regulator"/>
</dbReference>
<dbReference type="RefSeq" id="WP_119838047.1">
    <property type="nucleotide sequence ID" value="NZ_CP060436.1"/>
</dbReference>
<dbReference type="InterPro" id="IPR011006">
    <property type="entry name" value="CheY-like_superfamily"/>
</dbReference>
<dbReference type="SMART" id="SM00448">
    <property type="entry name" value="REC"/>
    <property type="match status" value="1"/>
</dbReference>
<dbReference type="KEGG" id="palw:PSAL_035040"/>
<evidence type="ECO:0000256" key="1">
    <source>
        <dbReference type="ARBA" id="ARBA00022553"/>
    </source>
</evidence>
<reference evidence="2 3" key="1">
    <citation type="submission" date="2020-08" db="EMBL/GenBank/DDBJ databases">
        <title>Genome sequence of Rhodobacteraceae bacterium Lw-13e.</title>
        <authorList>
            <person name="Poehlein A."/>
            <person name="Wolter L."/>
            <person name="Daniel R."/>
            <person name="Brinkhoff T."/>
        </authorList>
    </citation>
    <scope>NUCLEOTIDE SEQUENCE [LARGE SCALE GENOMIC DNA]</scope>
    <source>
        <strain evidence="2 3">Lw-13e</strain>
    </source>
</reference>
<protein>
    <submittedName>
        <fullName evidence="2">Uncharacterized protein</fullName>
    </submittedName>
</protein>
<dbReference type="Pfam" id="PF00072">
    <property type="entry name" value="Response_reg"/>
    <property type="match status" value="1"/>
</dbReference>
<evidence type="ECO:0000313" key="3">
    <source>
        <dbReference type="Proteomes" id="UP000283786"/>
    </source>
</evidence>
<organism evidence="2 3">
    <name type="scientific">Pseudooceanicola algae</name>
    <dbReference type="NCBI Taxonomy" id="1537215"/>
    <lineage>
        <taxon>Bacteria</taxon>
        <taxon>Pseudomonadati</taxon>
        <taxon>Pseudomonadota</taxon>
        <taxon>Alphaproteobacteria</taxon>
        <taxon>Rhodobacterales</taxon>
        <taxon>Paracoccaceae</taxon>
        <taxon>Pseudooceanicola</taxon>
    </lineage>
</organism>
<dbReference type="OrthoDB" id="5456285at2"/>
<dbReference type="SUPFAM" id="SSF52172">
    <property type="entry name" value="CheY-like"/>
    <property type="match status" value="1"/>
</dbReference>
<evidence type="ECO:0000313" key="2">
    <source>
        <dbReference type="EMBL" id="QPM92240.1"/>
    </source>
</evidence>
<dbReference type="GO" id="GO:0000160">
    <property type="term" value="P:phosphorelay signal transduction system"/>
    <property type="evidence" value="ECO:0007669"/>
    <property type="project" value="InterPro"/>
</dbReference>
<dbReference type="PROSITE" id="PS50110">
    <property type="entry name" value="RESPONSE_REGULATORY"/>
    <property type="match status" value="1"/>
</dbReference>
<accession>A0A418SJX1</accession>
<keyword evidence="1" id="KW-0597">Phosphoprotein</keyword>
<dbReference type="Gene3D" id="3.40.50.2300">
    <property type="match status" value="1"/>
</dbReference>
<dbReference type="PANTHER" id="PTHR44591:SF3">
    <property type="entry name" value="RESPONSE REGULATORY DOMAIN-CONTAINING PROTEIN"/>
    <property type="match status" value="1"/>
</dbReference>
<dbReference type="InterPro" id="IPR001789">
    <property type="entry name" value="Sig_transdc_resp-reg_receiver"/>
</dbReference>
<name>A0A418SJX1_9RHOB</name>
<dbReference type="PANTHER" id="PTHR44591">
    <property type="entry name" value="STRESS RESPONSE REGULATOR PROTEIN 1"/>
    <property type="match status" value="1"/>
</dbReference>